<keyword evidence="4" id="KW-1185">Reference proteome</keyword>
<dbReference type="InterPro" id="IPR052048">
    <property type="entry name" value="ST_Response_Regulator"/>
</dbReference>
<dbReference type="Pfam" id="PF00072">
    <property type="entry name" value="Response_reg"/>
    <property type="match status" value="1"/>
</dbReference>
<dbReference type="SUPFAM" id="SSF52172">
    <property type="entry name" value="CheY-like"/>
    <property type="match status" value="1"/>
</dbReference>
<sequence>MNSIMIVDDAGFMRLMLKDMLISAGFVVVAEAANGADAVKYYKMLMPDLVIMDITMPEMDGITALIEIKRINPKAQVIMCSAMGQQRMVLEAIKSGAKDFLVKPLQGERVIEAIHNLMNV</sequence>
<dbReference type="OrthoDB" id="9790669at2"/>
<name>A0A198AI52_9BACL</name>
<evidence type="ECO:0000313" key="3">
    <source>
        <dbReference type="EMBL" id="OAS20711.1"/>
    </source>
</evidence>
<dbReference type="Gene3D" id="3.40.50.2300">
    <property type="match status" value="1"/>
</dbReference>
<proteinExistence type="predicted"/>
<dbReference type="GO" id="GO:0000160">
    <property type="term" value="P:phosphorelay signal transduction system"/>
    <property type="evidence" value="ECO:0007669"/>
    <property type="project" value="InterPro"/>
</dbReference>
<organism evidence="3 4">
    <name type="scientific">Paenibacillus oryzisoli</name>
    <dbReference type="NCBI Taxonomy" id="1850517"/>
    <lineage>
        <taxon>Bacteria</taxon>
        <taxon>Bacillati</taxon>
        <taxon>Bacillota</taxon>
        <taxon>Bacilli</taxon>
        <taxon>Bacillales</taxon>
        <taxon>Paenibacillaceae</taxon>
        <taxon>Paenibacillus</taxon>
    </lineage>
</organism>
<evidence type="ECO:0000256" key="1">
    <source>
        <dbReference type="PROSITE-ProRule" id="PRU00169"/>
    </source>
</evidence>
<dbReference type="SMART" id="SM00448">
    <property type="entry name" value="REC"/>
    <property type="match status" value="1"/>
</dbReference>
<dbReference type="InterPro" id="IPR001789">
    <property type="entry name" value="Sig_transdc_resp-reg_receiver"/>
</dbReference>
<dbReference type="PANTHER" id="PTHR43228">
    <property type="entry name" value="TWO-COMPONENT RESPONSE REGULATOR"/>
    <property type="match status" value="1"/>
</dbReference>
<dbReference type="PROSITE" id="PS50110">
    <property type="entry name" value="RESPONSE_REGULATORY"/>
    <property type="match status" value="1"/>
</dbReference>
<evidence type="ECO:0000313" key="4">
    <source>
        <dbReference type="Proteomes" id="UP000078454"/>
    </source>
</evidence>
<dbReference type="STRING" id="1850517.A8708_19450"/>
<dbReference type="InterPro" id="IPR011006">
    <property type="entry name" value="CheY-like_superfamily"/>
</dbReference>
<dbReference type="PANTHER" id="PTHR43228:SF1">
    <property type="entry name" value="TWO-COMPONENT RESPONSE REGULATOR ARR22"/>
    <property type="match status" value="1"/>
</dbReference>
<reference evidence="3 4" key="1">
    <citation type="submission" date="2016-05" db="EMBL/GenBank/DDBJ databases">
        <title>Paenibacillus sp. 1ZS3-15 nov., isolated from the rhizosphere soil.</title>
        <authorList>
            <person name="Zhang X.X."/>
            <person name="Zhang J."/>
        </authorList>
    </citation>
    <scope>NUCLEOTIDE SEQUENCE [LARGE SCALE GENOMIC DNA]</scope>
    <source>
        <strain evidence="3 4">1ZS3-15</strain>
    </source>
</reference>
<feature type="domain" description="Response regulatory" evidence="2">
    <location>
        <begin position="3"/>
        <end position="118"/>
    </location>
</feature>
<evidence type="ECO:0000259" key="2">
    <source>
        <dbReference type="PROSITE" id="PS50110"/>
    </source>
</evidence>
<dbReference type="RefSeq" id="WP_068663335.1">
    <property type="nucleotide sequence ID" value="NZ_LYPB01000050.1"/>
</dbReference>
<protein>
    <submittedName>
        <fullName evidence="3">Two-component system response regulator</fullName>
    </submittedName>
</protein>
<dbReference type="AlphaFoldDB" id="A0A198AI52"/>
<feature type="modified residue" description="4-aspartylphosphate" evidence="1">
    <location>
        <position position="53"/>
    </location>
</feature>
<gene>
    <name evidence="3" type="ORF">A8708_19450</name>
</gene>
<dbReference type="EMBL" id="LYPB01000050">
    <property type="protein sequence ID" value="OAS20711.1"/>
    <property type="molecule type" value="Genomic_DNA"/>
</dbReference>
<dbReference type="Proteomes" id="UP000078454">
    <property type="component" value="Unassembled WGS sequence"/>
</dbReference>
<accession>A0A198AI52</accession>
<comment type="caution">
    <text evidence="3">The sequence shown here is derived from an EMBL/GenBank/DDBJ whole genome shotgun (WGS) entry which is preliminary data.</text>
</comment>
<keyword evidence="1" id="KW-0597">Phosphoprotein</keyword>